<dbReference type="EC" id="2.7.13.3" evidence="2"/>
<dbReference type="GO" id="GO:0000155">
    <property type="term" value="F:phosphorelay sensor kinase activity"/>
    <property type="evidence" value="ECO:0007669"/>
    <property type="project" value="InterPro"/>
</dbReference>
<dbReference type="Pfam" id="PF00512">
    <property type="entry name" value="HisKA"/>
    <property type="match status" value="1"/>
</dbReference>
<sequence length="592" mass="62396">MRFDDSLKTVLSSDMSTGFGATAAWRQLVDLVGRGRVTSDDAAIARLRVLRQSVPTAVRSASARGLAYARPDERLVAFFAEDDLAIAAPVLRTADLDADAWLSILPALTPQQRAVLRHRRDLPPETVRALSAFGSVDFVLEDGTPQPRAPIPLAVPAAPEMPSVPNAPLTETPFVALGDVARGLPLVAEAFRQATPDLMPVPPVPTEPTGYAISDLVARIDAFTRQREDGRPSDAPEAAPSVPAATSFRFETDAKGIIRWTDPTARPVLIGLSIAAAEEGIVQVDGAVLGAFRRRTRFCDARLEVEGSSPLAGSWRIGGAPAFEESSGRFIGFVCSARRPRADESADRADRRRPGGESLRQLMHELRTPTHAIAGFAELIESELLGPISPTYRARAGTIRAHAADLLATIEDLDTAARIEGDALELRPAAVAIEPIVRDILADLQPLAALRGTVPLLSVAPDLPAASGDARAVERVIARLLATAISSGASGERIGVDVAGAIGGVSIAIDRPRGLSGVPDGEDALLTLDDVTPVGELMEGVHGVPLLGATFALRLAHNLARELGGALTVGPDRLTLRLPAAVDHVMGQTTTI</sequence>
<dbReference type="GO" id="GO:0007234">
    <property type="term" value="P:osmosensory signaling via phosphorelay pathway"/>
    <property type="evidence" value="ECO:0007669"/>
    <property type="project" value="TreeGrafter"/>
</dbReference>
<gene>
    <name evidence="6" type="ORF">SAMN05192583_0502</name>
</gene>
<organism evidence="6 7">
    <name type="scientific">Sphingomonas gellani</name>
    <dbReference type="NCBI Taxonomy" id="1166340"/>
    <lineage>
        <taxon>Bacteria</taxon>
        <taxon>Pseudomonadati</taxon>
        <taxon>Pseudomonadota</taxon>
        <taxon>Alphaproteobacteria</taxon>
        <taxon>Sphingomonadales</taxon>
        <taxon>Sphingomonadaceae</taxon>
        <taxon>Sphingomonas</taxon>
    </lineage>
</organism>
<dbReference type="InterPro" id="IPR050351">
    <property type="entry name" value="BphY/WalK/GraS-like"/>
</dbReference>
<evidence type="ECO:0000256" key="3">
    <source>
        <dbReference type="ARBA" id="ARBA00022679"/>
    </source>
</evidence>
<accession>A0A1H7Z248</accession>
<keyword evidence="3" id="KW-0808">Transferase</keyword>
<dbReference type="CDD" id="cd00082">
    <property type="entry name" value="HisKA"/>
    <property type="match status" value="1"/>
</dbReference>
<evidence type="ECO:0000256" key="2">
    <source>
        <dbReference type="ARBA" id="ARBA00012438"/>
    </source>
</evidence>
<dbReference type="GO" id="GO:0030295">
    <property type="term" value="F:protein kinase activator activity"/>
    <property type="evidence" value="ECO:0007669"/>
    <property type="project" value="TreeGrafter"/>
</dbReference>
<dbReference type="Gene3D" id="1.10.287.130">
    <property type="match status" value="1"/>
</dbReference>
<comment type="catalytic activity">
    <reaction evidence="1">
        <text>ATP + protein L-histidine = ADP + protein N-phospho-L-histidine.</text>
        <dbReference type="EC" id="2.7.13.3"/>
    </reaction>
</comment>
<dbReference type="InterPro" id="IPR036097">
    <property type="entry name" value="HisK_dim/P_sf"/>
</dbReference>
<keyword evidence="4" id="KW-0418">Kinase</keyword>
<dbReference type="STRING" id="1166340.SAMN05192583_0502"/>
<dbReference type="RefSeq" id="WP_244501347.1">
    <property type="nucleotide sequence ID" value="NZ_FOCF01000001.1"/>
</dbReference>
<reference evidence="7" key="1">
    <citation type="submission" date="2016-10" db="EMBL/GenBank/DDBJ databases">
        <authorList>
            <person name="Varghese N."/>
            <person name="Submissions S."/>
        </authorList>
    </citation>
    <scope>NUCLEOTIDE SEQUENCE [LARGE SCALE GENOMIC DNA]</scope>
    <source>
        <strain evidence="7">S6-262</strain>
    </source>
</reference>
<dbReference type="SUPFAM" id="SSF47384">
    <property type="entry name" value="Homodimeric domain of signal transducing histidine kinase"/>
    <property type="match status" value="1"/>
</dbReference>
<evidence type="ECO:0000256" key="4">
    <source>
        <dbReference type="ARBA" id="ARBA00022777"/>
    </source>
</evidence>
<feature type="domain" description="Signal transduction histidine kinase dimerisation/phosphoacceptor" evidence="5">
    <location>
        <begin position="354"/>
        <end position="422"/>
    </location>
</feature>
<proteinExistence type="predicted"/>
<dbReference type="PANTHER" id="PTHR42878:SF14">
    <property type="entry name" value="OSMOLARITY TWO-COMPONENT SYSTEM PROTEIN SSK1"/>
    <property type="match status" value="1"/>
</dbReference>
<keyword evidence="7" id="KW-1185">Reference proteome</keyword>
<evidence type="ECO:0000313" key="7">
    <source>
        <dbReference type="Proteomes" id="UP000199206"/>
    </source>
</evidence>
<dbReference type="PANTHER" id="PTHR42878">
    <property type="entry name" value="TWO-COMPONENT HISTIDINE KINASE"/>
    <property type="match status" value="1"/>
</dbReference>
<dbReference type="Proteomes" id="UP000199206">
    <property type="component" value="Unassembled WGS sequence"/>
</dbReference>
<dbReference type="GO" id="GO:0000156">
    <property type="term" value="F:phosphorelay response regulator activity"/>
    <property type="evidence" value="ECO:0007669"/>
    <property type="project" value="TreeGrafter"/>
</dbReference>
<dbReference type="AlphaFoldDB" id="A0A1H7Z248"/>
<dbReference type="InterPro" id="IPR003661">
    <property type="entry name" value="HisK_dim/P_dom"/>
</dbReference>
<protein>
    <recommendedName>
        <fullName evidence="2">histidine kinase</fullName>
        <ecNumber evidence="2">2.7.13.3</ecNumber>
    </recommendedName>
</protein>
<evidence type="ECO:0000256" key="1">
    <source>
        <dbReference type="ARBA" id="ARBA00000085"/>
    </source>
</evidence>
<evidence type="ECO:0000259" key="5">
    <source>
        <dbReference type="SMART" id="SM00388"/>
    </source>
</evidence>
<dbReference type="EMBL" id="FOCF01000001">
    <property type="protein sequence ID" value="SEM52261.1"/>
    <property type="molecule type" value="Genomic_DNA"/>
</dbReference>
<name>A0A1H7Z248_9SPHN</name>
<dbReference type="SMART" id="SM00388">
    <property type="entry name" value="HisKA"/>
    <property type="match status" value="1"/>
</dbReference>
<evidence type="ECO:0000313" key="6">
    <source>
        <dbReference type="EMBL" id="SEM52261.1"/>
    </source>
</evidence>